<sequence length="204" mass="23220">MVAAMRMVVCFSMWLSVCQVSGTYIPQEMNRTLQNLWQHYTSLQKISKADLFDGKLVFPREHLKGKMENQMLFMGGVLEAYEKLFGHMLKQLPTASPQLTISQNKADASGTGTSGSSAAGDVRSSLEKLLLKIKELKTNRYGEQVNLLQGLQKLKHIDMDNIKVQSKALRELPWVYEEASSLADNVMRRRRRRRQTRSKSRLGA</sequence>
<keyword evidence="8" id="KW-1185">Reference proteome</keyword>
<evidence type="ECO:0000256" key="3">
    <source>
        <dbReference type="ARBA" id="ARBA00022514"/>
    </source>
</evidence>
<keyword evidence="4" id="KW-0964">Secreted</keyword>
<dbReference type="STRING" id="8078.ENSFHEP00000012288"/>
<keyword evidence="6" id="KW-0732">Signal</keyword>
<evidence type="ECO:0000256" key="6">
    <source>
        <dbReference type="SAM" id="SignalP"/>
    </source>
</evidence>
<dbReference type="Gene3D" id="1.20.1250.10">
    <property type="match status" value="1"/>
</dbReference>
<comment type="subcellular location">
    <subcellularLocation>
        <location evidence="1">Secreted</location>
    </subcellularLocation>
</comment>
<dbReference type="OrthoDB" id="8957647at2759"/>
<dbReference type="CTD" id="405790"/>
<dbReference type="Ensembl" id="ENSFHET00000019496.1">
    <property type="protein sequence ID" value="ENSFHEP00000012288.1"/>
    <property type="gene ID" value="ENSFHEG00000000777.1"/>
</dbReference>
<organism evidence="7 8">
    <name type="scientific">Fundulus heteroclitus</name>
    <name type="common">Killifish</name>
    <name type="synonym">Mummichog</name>
    <dbReference type="NCBI Taxonomy" id="8078"/>
    <lineage>
        <taxon>Eukaryota</taxon>
        <taxon>Metazoa</taxon>
        <taxon>Chordata</taxon>
        <taxon>Craniata</taxon>
        <taxon>Vertebrata</taxon>
        <taxon>Euteleostomi</taxon>
        <taxon>Actinopterygii</taxon>
        <taxon>Neopterygii</taxon>
        <taxon>Teleostei</taxon>
        <taxon>Neoteleostei</taxon>
        <taxon>Acanthomorphata</taxon>
        <taxon>Ovalentaria</taxon>
        <taxon>Atherinomorphae</taxon>
        <taxon>Cyprinodontiformes</taxon>
        <taxon>Fundulidae</taxon>
        <taxon>Fundulus</taxon>
    </lineage>
</organism>
<reference evidence="7" key="1">
    <citation type="submission" date="2025-08" db="UniProtKB">
        <authorList>
            <consortium name="Ensembl"/>
        </authorList>
    </citation>
    <scope>IDENTIFICATION</scope>
</reference>
<evidence type="ECO:0000313" key="7">
    <source>
        <dbReference type="Ensembl" id="ENSFHEP00000012288.1"/>
    </source>
</evidence>
<dbReference type="RefSeq" id="NP_001347665.1">
    <property type="nucleotide sequence ID" value="NM_001360736.1"/>
</dbReference>
<evidence type="ECO:0000256" key="1">
    <source>
        <dbReference type="ARBA" id="ARBA00004613"/>
    </source>
</evidence>
<dbReference type="PANTHER" id="PTHR11419">
    <property type="entry name" value="INTERFERON GAMMA"/>
    <property type="match status" value="1"/>
</dbReference>
<protein>
    <submittedName>
        <fullName evidence="7">Interferon gamma 1</fullName>
    </submittedName>
</protein>
<feature type="signal peptide" evidence="6">
    <location>
        <begin position="1"/>
        <end position="22"/>
    </location>
</feature>
<feature type="chain" id="PRO_5018521189" evidence="6">
    <location>
        <begin position="23"/>
        <end position="204"/>
    </location>
</feature>
<name>A0A3Q2PGY0_FUNHE</name>
<dbReference type="GeneID" id="105918702"/>
<evidence type="ECO:0000313" key="8">
    <source>
        <dbReference type="Proteomes" id="UP000265000"/>
    </source>
</evidence>
<reference evidence="7" key="2">
    <citation type="submission" date="2025-09" db="UniProtKB">
        <authorList>
            <consortium name="Ensembl"/>
        </authorList>
    </citation>
    <scope>IDENTIFICATION</scope>
</reference>
<dbReference type="GO" id="GO:0006955">
    <property type="term" value="P:immune response"/>
    <property type="evidence" value="ECO:0007669"/>
    <property type="project" value="InterPro"/>
</dbReference>
<keyword evidence="5" id="KW-0325">Glycoprotein</keyword>
<dbReference type="PANTHER" id="PTHR11419:SF0">
    <property type="entry name" value="INTERFERON GAMMA"/>
    <property type="match status" value="1"/>
</dbReference>
<evidence type="ECO:0000256" key="4">
    <source>
        <dbReference type="ARBA" id="ARBA00022525"/>
    </source>
</evidence>
<dbReference type="AlphaFoldDB" id="A0A3Q2PGY0"/>
<dbReference type="InterPro" id="IPR009079">
    <property type="entry name" value="4_helix_cytokine-like_core"/>
</dbReference>
<proteinExistence type="inferred from homology"/>
<accession>A0A3Q2PGY0</accession>
<dbReference type="GO" id="GO:0005125">
    <property type="term" value="F:cytokine activity"/>
    <property type="evidence" value="ECO:0007669"/>
    <property type="project" value="UniProtKB-KW"/>
</dbReference>
<keyword evidence="3" id="KW-0202">Cytokine</keyword>
<dbReference type="SUPFAM" id="SSF47266">
    <property type="entry name" value="4-helical cytokines"/>
    <property type="match status" value="1"/>
</dbReference>
<comment type="similarity">
    <text evidence="2">Belongs to the type II (or gamma) interferon family.</text>
</comment>
<dbReference type="GeneTree" id="ENSGT00940000174747"/>
<dbReference type="GO" id="GO:0005133">
    <property type="term" value="F:type II interferon receptor binding"/>
    <property type="evidence" value="ECO:0007669"/>
    <property type="project" value="InterPro"/>
</dbReference>
<dbReference type="GO" id="GO:0005615">
    <property type="term" value="C:extracellular space"/>
    <property type="evidence" value="ECO:0007669"/>
    <property type="project" value="UniProtKB-KW"/>
</dbReference>
<dbReference type="InterPro" id="IPR002069">
    <property type="entry name" value="Interferon_gamma"/>
</dbReference>
<dbReference type="Proteomes" id="UP000265000">
    <property type="component" value="Unplaced"/>
</dbReference>
<evidence type="ECO:0000256" key="5">
    <source>
        <dbReference type="ARBA" id="ARBA00023180"/>
    </source>
</evidence>
<evidence type="ECO:0000256" key="2">
    <source>
        <dbReference type="ARBA" id="ARBA00007566"/>
    </source>
</evidence>